<dbReference type="GO" id="GO:0001228">
    <property type="term" value="F:DNA-binding transcription activator activity, RNA polymerase II-specific"/>
    <property type="evidence" value="ECO:0007669"/>
    <property type="project" value="TreeGrafter"/>
</dbReference>
<feature type="domain" description="C2H2-type" evidence="8">
    <location>
        <begin position="48"/>
        <end position="76"/>
    </location>
</feature>
<reference evidence="9" key="1">
    <citation type="journal article" date="2023" name="Mol. Phylogenet. Evol.">
        <title>Genome-scale phylogeny and comparative genomics of the fungal order Sordariales.</title>
        <authorList>
            <person name="Hensen N."/>
            <person name="Bonometti L."/>
            <person name="Westerberg I."/>
            <person name="Brannstrom I.O."/>
            <person name="Guillou S."/>
            <person name="Cros-Aarteil S."/>
            <person name="Calhoun S."/>
            <person name="Haridas S."/>
            <person name="Kuo A."/>
            <person name="Mondo S."/>
            <person name="Pangilinan J."/>
            <person name="Riley R."/>
            <person name="LaButti K."/>
            <person name="Andreopoulos B."/>
            <person name="Lipzen A."/>
            <person name="Chen C."/>
            <person name="Yan M."/>
            <person name="Daum C."/>
            <person name="Ng V."/>
            <person name="Clum A."/>
            <person name="Steindorff A."/>
            <person name="Ohm R.A."/>
            <person name="Martin F."/>
            <person name="Silar P."/>
            <person name="Natvig D.O."/>
            <person name="Lalanne C."/>
            <person name="Gautier V."/>
            <person name="Ament-Velasquez S.L."/>
            <person name="Kruys A."/>
            <person name="Hutchinson M.I."/>
            <person name="Powell A.J."/>
            <person name="Barry K."/>
            <person name="Miller A.N."/>
            <person name="Grigoriev I.V."/>
            <person name="Debuchy R."/>
            <person name="Gladieux P."/>
            <person name="Hiltunen Thoren M."/>
            <person name="Johannesson H."/>
        </authorList>
    </citation>
    <scope>NUCLEOTIDE SEQUENCE</scope>
    <source>
        <strain evidence="9">PSN243</strain>
    </source>
</reference>
<keyword evidence="4" id="KW-0862">Zinc</keyword>
<keyword evidence="5" id="KW-0539">Nucleus</keyword>
<dbReference type="GO" id="GO:0000978">
    <property type="term" value="F:RNA polymerase II cis-regulatory region sequence-specific DNA binding"/>
    <property type="evidence" value="ECO:0007669"/>
    <property type="project" value="TreeGrafter"/>
</dbReference>
<comment type="caution">
    <text evidence="9">The sequence shown here is derived from an EMBL/GenBank/DDBJ whole genome shotgun (WGS) entry which is preliminary data.</text>
</comment>
<name>A0AAV9GSX4_9PEZI</name>
<dbReference type="PROSITE" id="PS50157">
    <property type="entry name" value="ZINC_FINGER_C2H2_2"/>
    <property type="match status" value="2"/>
</dbReference>
<keyword evidence="3 6" id="KW-0863">Zinc-finger</keyword>
<evidence type="ECO:0000256" key="3">
    <source>
        <dbReference type="ARBA" id="ARBA00022771"/>
    </source>
</evidence>
<evidence type="ECO:0000256" key="2">
    <source>
        <dbReference type="ARBA" id="ARBA00022737"/>
    </source>
</evidence>
<dbReference type="SUPFAM" id="SSF57667">
    <property type="entry name" value="beta-beta-alpha zinc fingers"/>
    <property type="match status" value="1"/>
</dbReference>
<dbReference type="PANTHER" id="PTHR24393">
    <property type="entry name" value="ZINC FINGER PROTEIN"/>
    <property type="match status" value="1"/>
</dbReference>
<dbReference type="EMBL" id="MU865929">
    <property type="protein sequence ID" value="KAK4451094.1"/>
    <property type="molecule type" value="Genomic_DNA"/>
</dbReference>
<dbReference type="SMART" id="SM00355">
    <property type="entry name" value="ZnF_C2H2"/>
    <property type="match status" value="2"/>
</dbReference>
<gene>
    <name evidence="9" type="ORF">QBC34DRAFT_401341</name>
</gene>
<dbReference type="Gene3D" id="3.30.160.60">
    <property type="entry name" value="Classic Zinc Finger"/>
    <property type="match status" value="2"/>
</dbReference>
<evidence type="ECO:0000313" key="9">
    <source>
        <dbReference type="EMBL" id="KAK4451094.1"/>
    </source>
</evidence>
<dbReference type="InterPro" id="IPR013087">
    <property type="entry name" value="Znf_C2H2_type"/>
</dbReference>
<protein>
    <recommendedName>
        <fullName evidence="8">C2H2-type domain-containing protein</fullName>
    </recommendedName>
</protein>
<keyword evidence="10" id="KW-1185">Reference proteome</keyword>
<keyword evidence="1" id="KW-0479">Metal-binding</keyword>
<organism evidence="9 10">
    <name type="scientific">Podospora aff. communis PSN243</name>
    <dbReference type="NCBI Taxonomy" id="3040156"/>
    <lineage>
        <taxon>Eukaryota</taxon>
        <taxon>Fungi</taxon>
        <taxon>Dikarya</taxon>
        <taxon>Ascomycota</taxon>
        <taxon>Pezizomycotina</taxon>
        <taxon>Sordariomycetes</taxon>
        <taxon>Sordariomycetidae</taxon>
        <taxon>Sordariales</taxon>
        <taxon>Podosporaceae</taxon>
        <taxon>Podospora</taxon>
    </lineage>
</organism>
<keyword evidence="2" id="KW-0677">Repeat</keyword>
<evidence type="ECO:0000256" key="1">
    <source>
        <dbReference type="ARBA" id="ARBA00022723"/>
    </source>
</evidence>
<feature type="domain" description="C2H2-type" evidence="8">
    <location>
        <begin position="77"/>
        <end position="104"/>
    </location>
</feature>
<evidence type="ECO:0000256" key="4">
    <source>
        <dbReference type="ARBA" id="ARBA00022833"/>
    </source>
</evidence>
<sequence>MVVPPWINRDFAPRYSPIFPQIGREFPPTETCPEPNIPRRLVKPPATFPCDRCPRRFSRTSQLRSHLHTAHTEERPFLCSLRGKAFSHPRYLSQHEQLHAAERVVVCRGYLKCGGRWGCGRKYGGLEALGRHFRSREGRICIGPLLQEKSLERQRLCDEQQAAARGTPKPLGSRLTADGDSMDASGKDALPRALLEKYPALARTTTWPDDISGDGSRWKWCHLQRRWLREQ</sequence>
<dbReference type="GO" id="GO:0005634">
    <property type="term" value="C:nucleus"/>
    <property type="evidence" value="ECO:0007669"/>
    <property type="project" value="TreeGrafter"/>
</dbReference>
<evidence type="ECO:0000259" key="8">
    <source>
        <dbReference type="PROSITE" id="PS50157"/>
    </source>
</evidence>
<feature type="region of interest" description="Disordered" evidence="7">
    <location>
        <begin position="159"/>
        <end position="186"/>
    </location>
</feature>
<evidence type="ECO:0000256" key="5">
    <source>
        <dbReference type="ARBA" id="ARBA00023242"/>
    </source>
</evidence>
<dbReference type="Proteomes" id="UP001321760">
    <property type="component" value="Unassembled WGS sequence"/>
</dbReference>
<dbReference type="PANTHER" id="PTHR24393:SF34">
    <property type="entry name" value="PR_SET DOMAIN 13"/>
    <property type="match status" value="1"/>
</dbReference>
<evidence type="ECO:0000313" key="10">
    <source>
        <dbReference type="Proteomes" id="UP001321760"/>
    </source>
</evidence>
<dbReference type="AlphaFoldDB" id="A0AAV9GSX4"/>
<proteinExistence type="predicted"/>
<dbReference type="InterPro" id="IPR036236">
    <property type="entry name" value="Znf_C2H2_sf"/>
</dbReference>
<evidence type="ECO:0000256" key="7">
    <source>
        <dbReference type="SAM" id="MobiDB-lite"/>
    </source>
</evidence>
<accession>A0AAV9GSX4</accession>
<dbReference type="PROSITE" id="PS00028">
    <property type="entry name" value="ZINC_FINGER_C2H2_1"/>
    <property type="match status" value="1"/>
</dbReference>
<dbReference type="GO" id="GO:0008270">
    <property type="term" value="F:zinc ion binding"/>
    <property type="evidence" value="ECO:0007669"/>
    <property type="project" value="UniProtKB-KW"/>
</dbReference>
<reference evidence="9" key="2">
    <citation type="submission" date="2023-05" db="EMBL/GenBank/DDBJ databases">
        <authorList>
            <consortium name="Lawrence Berkeley National Laboratory"/>
            <person name="Steindorff A."/>
            <person name="Hensen N."/>
            <person name="Bonometti L."/>
            <person name="Westerberg I."/>
            <person name="Brannstrom I.O."/>
            <person name="Guillou S."/>
            <person name="Cros-Aarteil S."/>
            <person name="Calhoun S."/>
            <person name="Haridas S."/>
            <person name="Kuo A."/>
            <person name="Mondo S."/>
            <person name="Pangilinan J."/>
            <person name="Riley R."/>
            <person name="Labutti K."/>
            <person name="Andreopoulos B."/>
            <person name="Lipzen A."/>
            <person name="Chen C."/>
            <person name="Yanf M."/>
            <person name="Daum C."/>
            <person name="Ng V."/>
            <person name="Clum A."/>
            <person name="Ohm R."/>
            <person name="Martin F."/>
            <person name="Silar P."/>
            <person name="Natvig D."/>
            <person name="Lalanne C."/>
            <person name="Gautier V."/>
            <person name="Ament-Velasquez S.L."/>
            <person name="Kruys A."/>
            <person name="Hutchinson M.I."/>
            <person name="Powell A.J."/>
            <person name="Barry K."/>
            <person name="Miller A.N."/>
            <person name="Grigoriev I.V."/>
            <person name="Debuchy R."/>
            <person name="Gladieux P."/>
            <person name="Thoren M.H."/>
            <person name="Johannesson H."/>
        </authorList>
    </citation>
    <scope>NUCLEOTIDE SEQUENCE</scope>
    <source>
        <strain evidence="9">PSN243</strain>
    </source>
</reference>
<evidence type="ECO:0000256" key="6">
    <source>
        <dbReference type="PROSITE-ProRule" id="PRU00042"/>
    </source>
</evidence>
<dbReference type="Pfam" id="PF00096">
    <property type="entry name" value="zf-C2H2"/>
    <property type="match status" value="1"/>
</dbReference>